<gene>
    <name evidence="1" type="ORF">Raf01_52090</name>
</gene>
<evidence type="ECO:0000313" key="1">
    <source>
        <dbReference type="EMBL" id="GIH17037.1"/>
    </source>
</evidence>
<keyword evidence="2" id="KW-1185">Reference proteome</keyword>
<reference evidence="1" key="1">
    <citation type="submission" date="2021-01" db="EMBL/GenBank/DDBJ databases">
        <title>Whole genome shotgun sequence of Rugosimonospora africana NBRC 104875.</title>
        <authorList>
            <person name="Komaki H."/>
            <person name="Tamura T."/>
        </authorList>
    </citation>
    <scope>NUCLEOTIDE SEQUENCE</scope>
    <source>
        <strain evidence="1">NBRC 104875</strain>
    </source>
</reference>
<sequence length="99" mass="10429">MPRVSELFTDVRGDDRTMRITLHPERPGRPAAVVVSVWMGPVCRASFRMDPEDLDRLMATLAESKTALRAAPTAPGSADSVVAAVLDAGTPPSATGLVA</sequence>
<evidence type="ECO:0000313" key="2">
    <source>
        <dbReference type="Proteomes" id="UP000642748"/>
    </source>
</evidence>
<dbReference type="Proteomes" id="UP000642748">
    <property type="component" value="Unassembled WGS sequence"/>
</dbReference>
<comment type="caution">
    <text evidence="1">The sequence shown here is derived from an EMBL/GenBank/DDBJ whole genome shotgun (WGS) entry which is preliminary data.</text>
</comment>
<organism evidence="1 2">
    <name type="scientific">Rugosimonospora africana</name>
    <dbReference type="NCBI Taxonomy" id="556532"/>
    <lineage>
        <taxon>Bacteria</taxon>
        <taxon>Bacillati</taxon>
        <taxon>Actinomycetota</taxon>
        <taxon>Actinomycetes</taxon>
        <taxon>Micromonosporales</taxon>
        <taxon>Micromonosporaceae</taxon>
        <taxon>Rugosimonospora</taxon>
    </lineage>
</organism>
<accession>A0A8J3VS98</accession>
<dbReference type="AlphaFoldDB" id="A0A8J3VS98"/>
<protein>
    <submittedName>
        <fullName evidence="1">Uncharacterized protein</fullName>
    </submittedName>
</protein>
<dbReference type="EMBL" id="BONZ01000049">
    <property type="protein sequence ID" value="GIH17037.1"/>
    <property type="molecule type" value="Genomic_DNA"/>
</dbReference>
<proteinExistence type="predicted"/>
<name>A0A8J3VS98_9ACTN</name>